<evidence type="ECO:0000256" key="1">
    <source>
        <dbReference type="SAM" id="MobiDB-lite"/>
    </source>
</evidence>
<proteinExistence type="predicted"/>
<evidence type="ECO:0008006" key="4">
    <source>
        <dbReference type="Google" id="ProtNLM"/>
    </source>
</evidence>
<dbReference type="AlphaFoldDB" id="A0A1E7F0A2"/>
<evidence type="ECO:0000313" key="3">
    <source>
        <dbReference type="Proteomes" id="UP000095751"/>
    </source>
</evidence>
<gene>
    <name evidence="2" type="ORF">FRACYDRAFT_244750</name>
</gene>
<accession>A0A1E7F0A2</accession>
<sequence length="356" mass="41291">MAVPQLRSSSKRSFGGETLSSKSVEHVIHEEEVVEEEEDEIHKRKQVFKSCFGDNELRETQDGLITLTLVSKQVYNKDRKQPGIEWKIVPTIEIRPRQQGGSTLALLQQLCNHHNILRYPHTHMRVYDVHKITRSSGQIENAIIRSIGRSQPEDATKQQRNIDELQDEGRAMADITKSCPFDSILSLDMSYSKPMVVPMILPNILIKILPNLREINLSHICTSTDVLYNVSNQCPYLEKVTWNNIRYYTNDACVGMSGWDMRTAKNLKEIIMDNSEFQFDLDIIRKDRFLFYCCSNALERVSISNATRYILNNPLPQSVLINFVRNVPTLRWFRSDLTEESKNMLRLERPDIEFLN</sequence>
<name>A0A1E7F0A2_9STRA</name>
<protein>
    <recommendedName>
        <fullName evidence="4">F-box domain-containing protein</fullName>
    </recommendedName>
</protein>
<keyword evidence="3" id="KW-1185">Reference proteome</keyword>
<reference evidence="2 3" key="1">
    <citation type="submission" date="2016-09" db="EMBL/GenBank/DDBJ databases">
        <title>Extensive genetic diversity and differential bi-allelic expression allows diatom success in the polar Southern Ocean.</title>
        <authorList>
            <consortium name="DOE Joint Genome Institute"/>
            <person name="Mock T."/>
            <person name="Otillar R.P."/>
            <person name="Strauss J."/>
            <person name="Dupont C."/>
            <person name="Frickenhaus S."/>
            <person name="Maumus F."/>
            <person name="Mcmullan M."/>
            <person name="Sanges R."/>
            <person name="Schmutz J."/>
            <person name="Toseland A."/>
            <person name="Valas R."/>
            <person name="Veluchamy A."/>
            <person name="Ward B.J."/>
            <person name="Allen A."/>
            <person name="Barry K."/>
            <person name="Falciatore A."/>
            <person name="Ferrante M."/>
            <person name="Fortunato A.E."/>
            <person name="Gloeckner G."/>
            <person name="Gruber A."/>
            <person name="Hipkin R."/>
            <person name="Janech M."/>
            <person name="Kroth P."/>
            <person name="Leese F."/>
            <person name="Lindquist E."/>
            <person name="Lyon B.R."/>
            <person name="Martin J."/>
            <person name="Mayer C."/>
            <person name="Parker M."/>
            <person name="Quesneville H."/>
            <person name="Raymond J."/>
            <person name="Uhlig C."/>
            <person name="Valentin K.U."/>
            <person name="Worden A.Z."/>
            <person name="Armbrust E.V."/>
            <person name="Bowler C."/>
            <person name="Green B."/>
            <person name="Moulton V."/>
            <person name="Van Oosterhout C."/>
            <person name="Grigoriev I."/>
        </authorList>
    </citation>
    <scope>NUCLEOTIDE SEQUENCE [LARGE SCALE GENOMIC DNA]</scope>
    <source>
        <strain evidence="2 3">CCMP1102</strain>
    </source>
</reference>
<dbReference type="InterPro" id="IPR032675">
    <property type="entry name" value="LRR_dom_sf"/>
</dbReference>
<feature type="region of interest" description="Disordered" evidence="1">
    <location>
        <begin position="1"/>
        <end position="21"/>
    </location>
</feature>
<evidence type="ECO:0000313" key="2">
    <source>
        <dbReference type="EMBL" id="OEU11632.1"/>
    </source>
</evidence>
<dbReference type="Proteomes" id="UP000095751">
    <property type="component" value="Unassembled WGS sequence"/>
</dbReference>
<dbReference type="SUPFAM" id="SSF52047">
    <property type="entry name" value="RNI-like"/>
    <property type="match status" value="1"/>
</dbReference>
<organism evidence="2 3">
    <name type="scientific">Fragilariopsis cylindrus CCMP1102</name>
    <dbReference type="NCBI Taxonomy" id="635003"/>
    <lineage>
        <taxon>Eukaryota</taxon>
        <taxon>Sar</taxon>
        <taxon>Stramenopiles</taxon>
        <taxon>Ochrophyta</taxon>
        <taxon>Bacillariophyta</taxon>
        <taxon>Bacillariophyceae</taxon>
        <taxon>Bacillariophycidae</taxon>
        <taxon>Bacillariales</taxon>
        <taxon>Bacillariaceae</taxon>
        <taxon>Fragilariopsis</taxon>
    </lineage>
</organism>
<dbReference type="Gene3D" id="3.80.10.10">
    <property type="entry name" value="Ribonuclease Inhibitor"/>
    <property type="match status" value="1"/>
</dbReference>
<dbReference type="EMBL" id="KV784366">
    <property type="protein sequence ID" value="OEU11632.1"/>
    <property type="molecule type" value="Genomic_DNA"/>
</dbReference>
<dbReference type="KEGG" id="fcy:FRACYDRAFT_244750"/>
<dbReference type="InParanoid" id="A0A1E7F0A2"/>